<evidence type="ECO:0000259" key="1">
    <source>
        <dbReference type="PROSITE" id="PS51186"/>
    </source>
</evidence>
<accession>I8ALN8</accession>
<dbReference type="Pfam" id="PF00583">
    <property type="entry name" value="Acetyltransf_1"/>
    <property type="match status" value="1"/>
</dbReference>
<dbReference type="InterPro" id="IPR022525">
    <property type="entry name" value="GNAT_AblB"/>
</dbReference>
<keyword evidence="3" id="KW-1185">Reference proteome</keyword>
<evidence type="ECO:0000313" key="3">
    <source>
        <dbReference type="Proteomes" id="UP000004080"/>
    </source>
</evidence>
<reference evidence="2 3" key="1">
    <citation type="journal article" date="2012" name="J. Bacteriol.">
        <title>Genome of Bacillus macauensis ZFHKF-1, a Long-Chain-Forming Bacterium.</title>
        <authorList>
            <person name="Cai L."/>
            <person name="Zhang T."/>
        </authorList>
    </citation>
    <scope>NUCLEOTIDE SEQUENCE [LARGE SCALE GENOMIC DNA]</scope>
    <source>
        <strain evidence="2 3">ZFHKF-1</strain>
    </source>
</reference>
<dbReference type="InterPro" id="IPR000182">
    <property type="entry name" value="GNAT_dom"/>
</dbReference>
<name>I8ALN8_9BACL</name>
<dbReference type="eggNOG" id="COG0456">
    <property type="taxonomic scope" value="Bacteria"/>
</dbReference>
<dbReference type="OrthoDB" id="9790652at2"/>
<dbReference type="STRING" id="1196324.A374_04689"/>
<dbReference type="AlphaFoldDB" id="I8ALN8"/>
<gene>
    <name evidence="2" type="ORF">A374_04689</name>
</gene>
<dbReference type="Proteomes" id="UP000004080">
    <property type="component" value="Unassembled WGS sequence"/>
</dbReference>
<dbReference type="NCBIfam" id="TIGR03827">
    <property type="entry name" value="GNAT_ablB"/>
    <property type="match status" value="1"/>
</dbReference>
<proteinExistence type="predicted"/>
<protein>
    <submittedName>
        <fullName evidence="2">Beta-lysine acetyltransferase</fullName>
    </submittedName>
</protein>
<dbReference type="CDD" id="cd04301">
    <property type="entry name" value="NAT_SF"/>
    <property type="match status" value="1"/>
</dbReference>
<dbReference type="Gene3D" id="3.40.630.30">
    <property type="match status" value="1"/>
</dbReference>
<dbReference type="EMBL" id="AKKV01000020">
    <property type="protein sequence ID" value="EIT86842.1"/>
    <property type="molecule type" value="Genomic_DNA"/>
</dbReference>
<sequence length="285" mass="33462">MQTEKFYKTVQLQKETFTAELCLDYFNERLRVDDYRGNINDLAHEVITYAEQNDFTKVIIKAREEHMSAWLTLGYQPESLFHSYFNGGNAIMMCRYYTDERKRSDHWLQEDDIMDQVIALPPKMEQAVLPPNYSMRLASKEDCLKLAKLYDAVFEVYPTPMDDPNYIVSTMDSGTIYYVVEHQGVLVSAASAEINATYHNAEITDCATLVEHRKYGLMKVLVQQLEEELKNRRIFCAYSIARALSFGMNAVFCQRNYRYYGRMVKNCRIFDKFEDMNLWVKDLSQ</sequence>
<evidence type="ECO:0000313" key="2">
    <source>
        <dbReference type="EMBL" id="EIT86842.1"/>
    </source>
</evidence>
<dbReference type="GO" id="GO:0008080">
    <property type="term" value="F:N-acetyltransferase activity"/>
    <property type="evidence" value="ECO:0007669"/>
    <property type="project" value="InterPro"/>
</dbReference>
<dbReference type="PROSITE" id="PS51186">
    <property type="entry name" value="GNAT"/>
    <property type="match status" value="1"/>
</dbReference>
<organism evidence="2 3">
    <name type="scientific">Fictibacillus macauensis ZFHKF-1</name>
    <dbReference type="NCBI Taxonomy" id="1196324"/>
    <lineage>
        <taxon>Bacteria</taxon>
        <taxon>Bacillati</taxon>
        <taxon>Bacillota</taxon>
        <taxon>Bacilli</taxon>
        <taxon>Bacillales</taxon>
        <taxon>Fictibacillaceae</taxon>
        <taxon>Fictibacillus</taxon>
    </lineage>
</organism>
<dbReference type="SUPFAM" id="SSF55729">
    <property type="entry name" value="Acyl-CoA N-acyltransferases (Nat)"/>
    <property type="match status" value="1"/>
</dbReference>
<comment type="caution">
    <text evidence="2">The sequence shown here is derived from an EMBL/GenBank/DDBJ whole genome shotgun (WGS) entry which is preliminary data.</text>
</comment>
<keyword evidence="2" id="KW-0808">Transferase</keyword>
<dbReference type="PATRIC" id="fig|1196324.3.peg.953"/>
<dbReference type="InterPro" id="IPR016181">
    <property type="entry name" value="Acyl_CoA_acyltransferase"/>
</dbReference>
<feature type="domain" description="N-acetyltransferase" evidence="1">
    <location>
        <begin position="133"/>
        <end position="268"/>
    </location>
</feature>
<dbReference type="RefSeq" id="WP_007201037.1">
    <property type="nucleotide sequence ID" value="NZ_AKKV01000020.1"/>
</dbReference>